<evidence type="ECO:0000256" key="2">
    <source>
        <dbReference type="ARBA" id="ARBA00022729"/>
    </source>
</evidence>
<dbReference type="Proteomes" id="UP000181992">
    <property type="component" value="Unassembled WGS sequence"/>
</dbReference>
<keyword evidence="2" id="KW-0732">Signal</keyword>
<gene>
    <name evidence="3" type="ORF">AUJ77_01535</name>
</gene>
<comment type="similarity">
    <text evidence="1">Belongs to the ice-binding protein family.</text>
</comment>
<dbReference type="EMBL" id="MNVN01000011">
    <property type="protein sequence ID" value="OIO30886.1"/>
    <property type="molecule type" value="Genomic_DNA"/>
</dbReference>
<evidence type="ECO:0000256" key="1">
    <source>
        <dbReference type="ARBA" id="ARBA00005445"/>
    </source>
</evidence>
<protein>
    <recommendedName>
        <fullName evidence="5">DUF3494 domain-containing protein</fullName>
    </recommendedName>
</protein>
<evidence type="ECO:0000313" key="3">
    <source>
        <dbReference type="EMBL" id="OIO30886.1"/>
    </source>
</evidence>
<sequence>MKIFNKGSVALLAVFFALGFFGLDYAFAAGPASVNLGTAGNFTILSKTGISTTGTTLVVGDMGVSPVEATYITGFSLNLPSGSAYATSPLVAGKVYAPGYANPTPVVLTTAIGDMQTAYTDAQGRTNPTATELGAGNIGGMTLTPGLYKWGTGITIPTDVTLAGSANDIWIFQIAQNLDVSSGVKVLLSGGAQASNIFWVVAGQTTLGTTAVLNGNVLDQTAIVLNTGAVANGRLLAQTAVTLDANTVSASSAPAVIPVVPVVLVTPVVSVIATPVMSAVGGSVSSVVFVPSSNSVQVSCPQGESFSRTNGQRCTDNDAIGVGHVFCPQGNLFSKTTGQECTDVSSNAVQNNGSTVA</sequence>
<dbReference type="InterPro" id="IPR021884">
    <property type="entry name" value="Ice-bd_prot"/>
</dbReference>
<proteinExistence type="inferred from homology"/>
<evidence type="ECO:0000313" key="4">
    <source>
        <dbReference type="Proteomes" id="UP000181992"/>
    </source>
</evidence>
<accession>A0A1J4V8J6</accession>
<comment type="caution">
    <text evidence="3">The sequence shown here is derived from an EMBL/GenBank/DDBJ whole genome shotgun (WGS) entry which is preliminary data.</text>
</comment>
<dbReference type="Pfam" id="PF11999">
    <property type="entry name" value="Ice_binding"/>
    <property type="match status" value="1"/>
</dbReference>
<feature type="non-terminal residue" evidence="3">
    <location>
        <position position="357"/>
    </location>
</feature>
<evidence type="ECO:0008006" key="5">
    <source>
        <dbReference type="Google" id="ProtNLM"/>
    </source>
</evidence>
<organism evidence="3 4">
    <name type="scientific">Candidatus Nomurabacteria bacterium CG1_02_43_90</name>
    <dbReference type="NCBI Taxonomy" id="1805281"/>
    <lineage>
        <taxon>Bacteria</taxon>
        <taxon>Candidatus Nomuraibacteriota</taxon>
    </lineage>
</organism>
<reference evidence="3 4" key="1">
    <citation type="journal article" date="2016" name="Environ. Microbiol.">
        <title>Genomic resolution of a cold subsurface aquifer community provides metabolic insights for novel microbes adapted to high CO concentrations.</title>
        <authorList>
            <person name="Probst A.J."/>
            <person name="Castelle C.J."/>
            <person name="Singh A."/>
            <person name="Brown C.T."/>
            <person name="Anantharaman K."/>
            <person name="Sharon I."/>
            <person name="Hug L.A."/>
            <person name="Burstein D."/>
            <person name="Emerson J.B."/>
            <person name="Thomas B.C."/>
            <person name="Banfield J.F."/>
        </authorList>
    </citation>
    <scope>NUCLEOTIDE SEQUENCE [LARGE SCALE GENOMIC DNA]</scope>
    <source>
        <strain evidence="3">CG1_02_43_90</strain>
    </source>
</reference>
<name>A0A1J4V8J6_9BACT</name>
<dbReference type="AlphaFoldDB" id="A0A1J4V8J6"/>
<dbReference type="STRING" id="1805281.AUJ77_01535"/>